<dbReference type="Gene3D" id="1.20.120.550">
    <property type="entry name" value="Membrane associated eicosanoid/glutathione metabolism-like domain"/>
    <property type="match status" value="1"/>
</dbReference>
<dbReference type="Proteomes" id="UP000292345">
    <property type="component" value="Unassembled WGS sequence"/>
</dbReference>
<keyword evidence="4 5" id="KW-0472">Membrane</keyword>
<feature type="transmembrane region" description="Helical" evidence="5">
    <location>
        <begin position="84"/>
        <end position="101"/>
    </location>
</feature>
<feature type="transmembrane region" description="Helical" evidence="5">
    <location>
        <begin position="113"/>
        <end position="132"/>
    </location>
</feature>
<comment type="subcellular location">
    <subcellularLocation>
        <location evidence="1">Membrane</location>
    </subcellularLocation>
</comment>
<evidence type="ECO:0000256" key="5">
    <source>
        <dbReference type="SAM" id="Phobius"/>
    </source>
</evidence>
<dbReference type="Pfam" id="PF01124">
    <property type="entry name" value="MAPEG"/>
    <property type="match status" value="1"/>
</dbReference>
<evidence type="ECO:0000256" key="1">
    <source>
        <dbReference type="ARBA" id="ARBA00004370"/>
    </source>
</evidence>
<feature type="transmembrane region" description="Helical" evidence="5">
    <location>
        <begin position="62"/>
        <end position="78"/>
    </location>
</feature>
<keyword evidence="2 5" id="KW-0812">Transmembrane</keyword>
<proteinExistence type="predicted"/>
<keyword evidence="3 5" id="KW-1133">Transmembrane helix</keyword>
<dbReference type="SUPFAM" id="SSF161084">
    <property type="entry name" value="MAPEG domain-like"/>
    <property type="match status" value="1"/>
</dbReference>
<protein>
    <recommendedName>
        <fullName evidence="8">MAPEG family protein</fullName>
    </recommendedName>
</protein>
<evidence type="ECO:0000313" key="6">
    <source>
        <dbReference type="EMBL" id="RZM77584.1"/>
    </source>
</evidence>
<evidence type="ECO:0000256" key="4">
    <source>
        <dbReference type="ARBA" id="ARBA00023136"/>
    </source>
</evidence>
<dbReference type="GO" id="GO:0016020">
    <property type="term" value="C:membrane"/>
    <property type="evidence" value="ECO:0007669"/>
    <property type="project" value="UniProtKB-SubCell"/>
</dbReference>
<dbReference type="EMBL" id="PPUZ01000043">
    <property type="protein sequence ID" value="RZM77584.1"/>
    <property type="molecule type" value="Genomic_DNA"/>
</dbReference>
<accession>A0A4Q7E650</accession>
<dbReference type="InterPro" id="IPR001129">
    <property type="entry name" value="Membr-assoc_MAPEG"/>
</dbReference>
<comment type="caution">
    <text evidence="6">The sequence shown here is derived from an EMBL/GenBank/DDBJ whole genome shotgun (WGS) entry which is preliminary data.</text>
</comment>
<evidence type="ECO:0000256" key="3">
    <source>
        <dbReference type="ARBA" id="ARBA00022989"/>
    </source>
</evidence>
<evidence type="ECO:0000256" key="2">
    <source>
        <dbReference type="ARBA" id="ARBA00022692"/>
    </source>
</evidence>
<sequence length="135" mass="16194">MWIHIPIFFLVLLYTFLWLITAGLRIRAVYQRKISLADIRFVSKESFPERIRLLTNSYDNQFQLPLLFICLLLLLHIQAAESQLWYMFSTVFVTARYWHCYEHILGHNLKMRTLAFALGSLTLFVAWFTLLWQSF</sequence>
<evidence type="ECO:0008006" key="8">
    <source>
        <dbReference type="Google" id="ProtNLM"/>
    </source>
</evidence>
<dbReference type="AlphaFoldDB" id="A0A4Q7E650"/>
<name>A0A4Q7E650_9GAMM</name>
<gene>
    <name evidence="6" type="ORF">C3B51_16175</name>
</gene>
<dbReference type="RefSeq" id="WP_130245727.1">
    <property type="nucleotide sequence ID" value="NZ_PPUZ01000043.1"/>
</dbReference>
<organism evidence="6 7">
    <name type="scientific">Pseudoalteromonas rubra</name>
    <dbReference type="NCBI Taxonomy" id="43658"/>
    <lineage>
        <taxon>Bacteria</taxon>
        <taxon>Pseudomonadati</taxon>
        <taxon>Pseudomonadota</taxon>
        <taxon>Gammaproteobacteria</taxon>
        <taxon>Alteromonadales</taxon>
        <taxon>Pseudoalteromonadaceae</taxon>
        <taxon>Pseudoalteromonas</taxon>
    </lineage>
</organism>
<dbReference type="InterPro" id="IPR023352">
    <property type="entry name" value="MAPEG-like_dom_sf"/>
</dbReference>
<evidence type="ECO:0000313" key="7">
    <source>
        <dbReference type="Proteomes" id="UP000292345"/>
    </source>
</evidence>
<feature type="transmembrane region" description="Helical" evidence="5">
    <location>
        <begin position="6"/>
        <end position="26"/>
    </location>
</feature>
<reference evidence="6 7" key="1">
    <citation type="submission" date="2018-01" db="EMBL/GenBank/DDBJ databases">
        <title>Co-occurrence of chitin degradation, pigmentation and bioactivity in marine Pseudoalteromonas.</title>
        <authorList>
            <person name="Paulsen S."/>
            <person name="Gram L."/>
            <person name="Machado H."/>
        </authorList>
    </citation>
    <scope>NUCLEOTIDE SEQUENCE [LARGE SCALE GENOMIC DNA]</scope>
    <source>
        <strain evidence="6 7">S1946</strain>
    </source>
</reference>